<keyword evidence="2" id="KW-1185">Reference proteome</keyword>
<proteinExistence type="predicted"/>
<protein>
    <submittedName>
        <fullName evidence="1">Uncharacterized protein</fullName>
    </submittedName>
</protein>
<dbReference type="Proteomes" id="UP001236723">
    <property type="component" value="Unassembled WGS sequence"/>
</dbReference>
<organism evidence="1 2">
    <name type="scientific">Alkalibacillus filiformis</name>
    <dbReference type="NCBI Taxonomy" id="200990"/>
    <lineage>
        <taxon>Bacteria</taxon>
        <taxon>Bacillati</taxon>
        <taxon>Bacillota</taxon>
        <taxon>Bacilli</taxon>
        <taxon>Bacillales</taxon>
        <taxon>Bacillaceae</taxon>
        <taxon>Alkalibacillus</taxon>
    </lineage>
</organism>
<dbReference type="EMBL" id="JAUSUP010000001">
    <property type="protein sequence ID" value="MDQ0350405.1"/>
    <property type="molecule type" value="Genomic_DNA"/>
</dbReference>
<gene>
    <name evidence="1" type="ORF">J2R98_000208</name>
</gene>
<evidence type="ECO:0000313" key="1">
    <source>
        <dbReference type="EMBL" id="MDQ0350405.1"/>
    </source>
</evidence>
<name>A0ABU0DPW8_9BACI</name>
<accession>A0ABU0DPW8</accession>
<dbReference type="RefSeq" id="WP_307065229.1">
    <property type="nucleotide sequence ID" value="NZ_JAUSUP010000001.1"/>
</dbReference>
<comment type="caution">
    <text evidence="1">The sequence shown here is derived from an EMBL/GenBank/DDBJ whole genome shotgun (WGS) entry which is preliminary data.</text>
</comment>
<sequence length="184" mass="22160">MKDFIHRYEYLEKKKELYGKEKVYVKSTNVEPRHLYQYGDLKVVIRDFDYLTEDEIKQAFDYEEKRLYPERFIPQGPNCYDQNGTCTFWDINFNQDADENGYCHYLNQGDWEDDTALYKKCKACEINLEEPETEQVPLLFELYVHGEVYGSGDSNEVHQLFKQFIEQEDIQDEVDIKLIKKEEK</sequence>
<evidence type="ECO:0000313" key="2">
    <source>
        <dbReference type="Proteomes" id="UP001236723"/>
    </source>
</evidence>
<reference evidence="1 2" key="1">
    <citation type="submission" date="2023-07" db="EMBL/GenBank/DDBJ databases">
        <title>Genomic Encyclopedia of Type Strains, Phase IV (KMG-IV): sequencing the most valuable type-strain genomes for metagenomic binning, comparative biology and taxonomic classification.</title>
        <authorList>
            <person name="Goeker M."/>
        </authorList>
    </citation>
    <scope>NUCLEOTIDE SEQUENCE [LARGE SCALE GENOMIC DNA]</scope>
    <source>
        <strain evidence="1 2">DSM 15448</strain>
    </source>
</reference>